<dbReference type="AlphaFoldDB" id="A0A8J5HED4"/>
<comment type="caution">
    <text evidence="6">The sequence shown here is derived from an EMBL/GenBank/DDBJ whole genome shotgun (WGS) entry which is preliminary data.</text>
</comment>
<dbReference type="PROSITE" id="PS51294">
    <property type="entry name" value="HTH_MYB"/>
    <property type="match status" value="1"/>
</dbReference>
<name>A0A8J5HED4_ZINOF</name>
<feature type="domain" description="HTH myb-type" evidence="5">
    <location>
        <begin position="33"/>
        <end position="93"/>
    </location>
</feature>
<dbReference type="InterPro" id="IPR009057">
    <property type="entry name" value="Homeodomain-like_sf"/>
</dbReference>
<evidence type="ECO:0000256" key="3">
    <source>
        <dbReference type="ARBA" id="ARBA00023163"/>
    </source>
</evidence>
<dbReference type="InterPro" id="IPR017930">
    <property type="entry name" value="Myb_dom"/>
</dbReference>
<evidence type="ECO:0000313" key="7">
    <source>
        <dbReference type="Proteomes" id="UP000734854"/>
    </source>
</evidence>
<keyword evidence="7" id="KW-1185">Reference proteome</keyword>
<reference evidence="6 7" key="1">
    <citation type="submission" date="2020-08" db="EMBL/GenBank/DDBJ databases">
        <title>Plant Genome Project.</title>
        <authorList>
            <person name="Zhang R.-G."/>
        </authorList>
    </citation>
    <scope>NUCLEOTIDE SEQUENCE [LARGE SCALE GENOMIC DNA]</scope>
    <source>
        <tissue evidence="6">Rhizome</tissue>
    </source>
</reference>
<evidence type="ECO:0000256" key="2">
    <source>
        <dbReference type="ARBA" id="ARBA00023125"/>
    </source>
</evidence>
<dbReference type="FunFam" id="1.10.10.60:FF:000002">
    <property type="entry name" value="Myb family transcription factor"/>
    <property type="match status" value="1"/>
</dbReference>
<dbReference type="Proteomes" id="UP000734854">
    <property type="component" value="Unassembled WGS sequence"/>
</dbReference>
<dbReference type="Pfam" id="PF14379">
    <property type="entry name" value="Myb_CC_LHEQLE"/>
    <property type="match status" value="1"/>
</dbReference>
<gene>
    <name evidence="6" type="ORF">ZIOFF_017135</name>
</gene>
<evidence type="ECO:0000259" key="5">
    <source>
        <dbReference type="PROSITE" id="PS51294"/>
    </source>
</evidence>
<protein>
    <recommendedName>
        <fullName evidence="5">HTH myb-type domain-containing protein</fullName>
    </recommendedName>
</protein>
<proteinExistence type="predicted"/>
<keyword evidence="1" id="KW-0805">Transcription regulation</keyword>
<evidence type="ECO:0000256" key="4">
    <source>
        <dbReference type="ARBA" id="ARBA00023242"/>
    </source>
</evidence>
<dbReference type="GO" id="GO:0003677">
    <property type="term" value="F:DNA binding"/>
    <property type="evidence" value="ECO:0007669"/>
    <property type="project" value="UniProtKB-KW"/>
</dbReference>
<dbReference type="PANTHER" id="PTHR31499:SF43">
    <property type="entry name" value="MYB FAMILY TRANSCRIPTION FACTOR APL"/>
    <property type="match status" value="1"/>
</dbReference>
<evidence type="ECO:0000256" key="1">
    <source>
        <dbReference type="ARBA" id="ARBA00023015"/>
    </source>
</evidence>
<dbReference type="InterPro" id="IPR001005">
    <property type="entry name" value="SANT/Myb"/>
</dbReference>
<dbReference type="NCBIfam" id="TIGR01557">
    <property type="entry name" value="myb_SHAQKYF"/>
    <property type="match status" value="1"/>
</dbReference>
<keyword evidence="4" id="KW-0539">Nucleus</keyword>
<keyword evidence="3" id="KW-0804">Transcription</keyword>
<dbReference type="InterPro" id="IPR025756">
    <property type="entry name" value="Myb_CC_LHEQLE"/>
</dbReference>
<accession>A0A8J5HED4</accession>
<dbReference type="PANTHER" id="PTHR31499">
    <property type="entry name" value="MYB FAMILY TRANSCRIPTION FACTOR PHL11"/>
    <property type="match status" value="1"/>
</dbReference>
<dbReference type="Pfam" id="PF00249">
    <property type="entry name" value="Myb_DNA-binding"/>
    <property type="match status" value="1"/>
</dbReference>
<evidence type="ECO:0000313" key="6">
    <source>
        <dbReference type="EMBL" id="KAG6520103.1"/>
    </source>
</evidence>
<dbReference type="EMBL" id="JACMSC010000005">
    <property type="protein sequence ID" value="KAG6520103.1"/>
    <property type="molecule type" value="Genomic_DNA"/>
</dbReference>
<dbReference type="Gene3D" id="1.10.10.60">
    <property type="entry name" value="Homeodomain-like"/>
    <property type="match status" value="1"/>
</dbReference>
<organism evidence="6 7">
    <name type="scientific">Zingiber officinale</name>
    <name type="common">Ginger</name>
    <name type="synonym">Amomum zingiber</name>
    <dbReference type="NCBI Taxonomy" id="94328"/>
    <lineage>
        <taxon>Eukaryota</taxon>
        <taxon>Viridiplantae</taxon>
        <taxon>Streptophyta</taxon>
        <taxon>Embryophyta</taxon>
        <taxon>Tracheophyta</taxon>
        <taxon>Spermatophyta</taxon>
        <taxon>Magnoliopsida</taxon>
        <taxon>Liliopsida</taxon>
        <taxon>Zingiberales</taxon>
        <taxon>Zingiberaceae</taxon>
        <taxon>Zingiber</taxon>
    </lineage>
</organism>
<dbReference type="SUPFAM" id="SSF46689">
    <property type="entry name" value="Homeodomain-like"/>
    <property type="match status" value="1"/>
</dbReference>
<dbReference type="GO" id="GO:0003700">
    <property type="term" value="F:DNA-binding transcription factor activity"/>
    <property type="evidence" value="ECO:0007669"/>
    <property type="project" value="InterPro"/>
</dbReference>
<sequence length="332" mass="37717">MFHAASENFTMNNSQERQMCVVQAADSGLVLTTDPKPRLRWTGELHERFVDAVNQLGGPDKATPKTIMRVMGVKGLTLYHLKSHLQVYGSKIKFRLGKQPHRDFSAHTIKDELQRNAASSSMSLMAQAIRMQIERRCHEQLEIQKHLQLRIEAEAKYMESMLERAYQTLLKDSIGDHHQGLAQNLVAQKNLDPSNNRFLSLDTQLQRPPYVGEEQLQLSMQVLQQKQTTTPLEEFLLNDDNAYNENPTNVGWTNAYELEVQKMESFVAMLDQEETLSNSNDQLEMIVPTPTDGINGAAGSIEEKKYEALEKFNSSIAISQMTRGQARNMSYG</sequence>
<dbReference type="InterPro" id="IPR006447">
    <property type="entry name" value="Myb_dom_plants"/>
</dbReference>
<keyword evidence="2" id="KW-0238">DNA-binding</keyword>
<dbReference type="InterPro" id="IPR046955">
    <property type="entry name" value="PHR1-like"/>
</dbReference>